<reference evidence="2" key="1">
    <citation type="submission" date="2021-06" db="EMBL/GenBank/DDBJ databases">
        <title>Bradyrhizobium sp. S2-11-2 Genome sequencing.</title>
        <authorList>
            <person name="Jin L."/>
        </authorList>
    </citation>
    <scope>NUCLEOTIDE SEQUENCE</scope>
    <source>
        <strain evidence="2">S2-11-2</strain>
    </source>
</reference>
<keyword evidence="1" id="KW-0472">Membrane</keyword>
<feature type="transmembrane region" description="Helical" evidence="1">
    <location>
        <begin position="427"/>
        <end position="449"/>
    </location>
</feature>
<feature type="transmembrane region" description="Helical" evidence="1">
    <location>
        <begin position="395"/>
        <end position="415"/>
    </location>
</feature>
<feature type="transmembrane region" description="Helical" evidence="1">
    <location>
        <begin position="190"/>
        <end position="208"/>
    </location>
</feature>
<dbReference type="AlphaFoldDB" id="A0A975NL29"/>
<accession>A0A975NL29</accession>
<feature type="transmembrane region" description="Helical" evidence="1">
    <location>
        <begin position="57"/>
        <end position="76"/>
    </location>
</feature>
<feature type="transmembrane region" description="Helical" evidence="1">
    <location>
        <begin position="28"/>
        <end position="45"/>
    </location>
</feature>
<feature type="transmembrane region" description="Helical" evidence="1">
    <location>
        <begin position="291"/>
        <end position="311"/>
    </location>
</feature>
<evidence type="ECO:0000256" key="1">
    <source>
        <dbReference type="SAM" id="Phobius"/>
    </source>
</evidence>
<feature type="transmembrane region" description="Helical" evidence="1">
    <location>
        <begin position="495"/>
        <end position="513"/>
    </location>
</feature>
<sequence>MMVFVGILFLELLGYTLALRIFLGVPLAAGPAIYAAAIMVSLYVFDFIGSLRIASQFIHVGGLVALAASVAMVLRSPLPEFRIDAKNIARGIAVLLCVFLAVSFLYLINERASFSRWDEFSHWGTVIRAVYEAGTFHFHPNPLYFQDYPPGVSLFSYHLLILTGYSEGLAFFSCALLLLCFSFGAPGVALRLGIAPFLIACYLVDYAVKVFGVGWSSVLIDHLLGAGFAACVLTYFIAREASKGLFAVPVVLGALVLVKSAGAMLAVLAATIGVMDLLIIRYSSSGGLRQMRISALELSWIAAMFAVPWVVNRSWYAYVVSEGLDLGWIRYSPFDVVKNVLSCCSTSREIEVGSKFFAQFFNVSPSVQSPSSLFAFFIDALSRISLSGSFGGSQWSPAAVVAALLLAGGAMAAAAPSRLCRQRILALTLLIFLGFLGYLASLLLAYLYAFSDYEGRILMSFPRYLNVLFLGWFLISLAIAAMLAATMLRSSRPLARWAVAACAVLAIGVSFAVNPSPLSSLLTGMAHPQAAVESIRSTAPARAPYRTEVASFTDRIKPQIPKDAKVYIVWQRSNGLHLFVAKYELLPHFTNLYCWSLGEAPDVGMRPCQWSVAELSARLAPFDYIAVGRGLAELRQQYGDIFSDGPADGDSGLYRIQKLGDRLSLAYVAP</sequence>
<dbReference type="KEGG" id="bsei:KMZ68_19110"/>
<protein>
    <submittedName>
        <fullName evidence="2">Uncharacterized protein</fullName>
    </submittedName>
</protein>
<feature type="transmembrane region" description="Helical" evidence="1">
    <location>
        <begin position="220"/>
        <end position="238"/>
    </location>
</feature>
<feature type="transmembrane region" description="Helical" evidence="1">
    <location>
        <begin position="250"/>
        <end position="279"/>
    </location>
</feature>
<proteinExistence type="predicted"/>
<feature type="transmembrane region" description="Helical" evidence="1">
    <location>
        <begin position="159"/>
        <end position="184"/>
    </location>
</feature>
<dbReference type="Proteomes" id="UP000680805">
    <property type="component" value="Chromosome"/>
</dbReference>
<gene>
    <name evidence="2" type="ORF">KMZ68_19110</name>
</gene>
<evidence type="ECO:0000313" key="3">
    <source>
        <dbReference type="Proteomes" id="UP000680805"/>
    </source>
</evidence>
<feature type="transmembrane region" description="Helical" evidence="1">
    <location>
        <begin position="469"/>
        <end position="488"/>
    </location>
</feature>
<feature type="transmembrane region" description="Helical" evidence="1">
    <location>
        <begin position="88"/>
        <end position="108"/>
    </location>
</feature>
<organism evidence="2 3">
    <name type="scientific">Bradyrhizobium sediminis</name>
    <dbReference type="NCBI Taxonomy" id="2840469"/>
    <lineage>
        <taxon>Bacteria</taxon>
        <taxon>Pseudomonadati</taxon>
        <taxon>Pseudomonadota</taxon>
        <taxon>Alphaproteobacteria</taxon>
        <taxon>Hyphomicrobiales</taxon>
        <taxon>Nitrobacteraceae</taxon>
        <taxon>Bradyrhizobium</taxon>
    </lineage>
</organism>
<keyword evidence="1" id="KW-1133">Transmembrane helix</keyword>
<keyword evidence="1" id="KW-0812">Transmembrane</keyword>
<dbReference type="EMBL" id="CP076135">
    <property type="protein sequence ID" value="QWG17077.1"/>
    <property type="molecule type" value="Genomic_DNA"/>
</dbReference>
<name>A0A975NL29_9BRAD</name>
<dbReference type="RefSeq" id="WP_215612734.1">
    <property type="nucleotide sequence ID" value="NZ_CP076135.1"/>
</dbReference>
<evidence type="ECO:0000313" key="2">
    <source>
        <dbReference type="EMBL" id="QWG17077.1"/>
    </source>
</evidence>